<name>A0A0W8E1Z4_9ZZZZ</name>
<evidence type="ECO:0000256" key="4">
    <source>
        <dbReference type="ARBA" id="ARBA00022475"/>
    </source>
</evidence>
<feature type="transmembrane region" description="Helical" evidence="14">
    <location>
        <begin position="306"/>
        <end position="323"/>
    </location>
</feature>
<feature type="domain" description="Histidine kinase" evidence="15">
    <location>
        <begin position="453"/>
        <end position="667"/>
    </location>
</feature>
<comment type="catalytic activity">
    <reaction evidence="1">
        <text>ATP + protein L-histidine = ADP + protein N-phospho-L-histidine.</text>
        <dbReference type="EC" id="2.7.13.3"/>
    </reaction>
</comment>
<evidence type="ECO:0000256" key="8">
    <source>
        <dbReference type="ARBA" id="ARBA00022741"/>
    </source>
</evidence>
<organism evidence="16">
    <name type="scientific">hydrocarbon metagenome</name>
    <dbReference type="NCBI Taxonomy" id="938273"/>
    <lineage>
        <taxon>unclassified sequences</taxon>
        <taxon>metagenomes</taxon>
        <taxon>ecological metagenomes</taxon>
    </lineage>
</organism>
<dbReference type="CDD" id="cd00082">
    <property type="entry name" value="HisKA"/>
    <property type="match status" value="1"/>
</dbReference>
<dbReference type="PANTHER" id="PTHR45528">
    <property type="entry name" value="SENSOR HISTIDINE KINASE CPXA"/>
    <property type="match status" value="1"/>
</dbReference>
<sequence>MDTKSKNISYSSGVRLLAIIIVWLGFLGTIGSCLFLLQNQEVARLSSYTETYSYQNNFSQAVKNTVDYHVVLKSEDHIKISAEDSQTESHNIQRFHRIENQFPAMVNYVYYVQNTETGEKWTNLNSETSETTDPIQFIQRQRVNAFFNAWTSDATVPIFEDVAGMMTDSPYEVYAAVVEPLEPGDIFYDAFMDYTEANIHLQIATNAAIVSFILMAVAFIYLIYVTGRREPEEIMAKRPVRLYTDVHTILVCIAAFVSLLMVGGLFFNMSADLPILIAISVILSLDVFIGIFYVLAMVEQIRTRQIFTNSLIFQLISGIRTYLRLAFQGQVFKIWILLLLLGYGFINGLLFMLCAETYYGFVNGTFLFMFFILLAFNAGAVYFAGRSLIALSLIMEAVKEISAGNTDYPLNSTDIPVSFYAFAQDILNLQGGLKKAVAVAVKGERMKTDLITNVSHDLKTPLTSIINYVDLLKQENLENEKATGYVNILEEKSSRLKQLIEDLVEASKASSGNLAIIGEKVNLQELIMQAGGEYEEKIQQAQLDLHIHAGDETISVRADGRHMWRIAENLLSNAIKYSMPHTRVYIDTNSEEGYGSFTIKNISAFPLNISPEQLTERFVRGDESRSTEGSGLGLSIAQSLTALQGGKFQLEIDGDLFKVTVALPLWAEEQE</sequence>
<feature type="transmembrane region" description="Helical" evidence="14">
    <location>
        <begin position="203"/>
        <end position="225"/>
    </location>
</feature>
<dbReference type="AlphaFoldDB" id="A0A0W8E1Z4"/>
<keyword evidence="6" id="KW-0808">Transferase</keyword>
<dbReference type="GO" id="GO:0000155">
    <property type="term" value="F:phosphorelay sensor kinase activity"/>
    <property type="evidence" value="ECO:0007669"/>
    <property type="project" value="InterPro"/>
</dbReference>
<dbReference type="InterPro" id="IPR036890">
    <property type="entry name" value="HATPase_C_sf"/>
</dbReference>
<gene>
    <name evidence="16" type="ORF">ASZ90_020003</name>
</gene>
<dbReference type="InterPro" id="IPR050398">
    <property type="entry name" value="HssS/ArlS-like"/>
</dbReference>
<evidence type="ECO:0000256" key="6">
    <source>
        <dbReference type="ARBA" id="ARBA00022679"/>
    </source>
</evidence>
<comment type="caution">
    <text evidence="16">The sequence shown here is derived from an EMBL/GenBank/DDBJ whole genome shotgun (WGS) entry which is preliminary data.</text>
</comment>
<evidence type="ECO:0000313" key="16">
    <source>
        <dbReference type="EMBL" id="KUG02635.1"/>
    </source>
</evidence>
<dbReference type="SMART" id="SM00388">
    <property type="entry name" value="HisKA"/>
    <property type="match status" value="1"/>
</dbReference>
<evidence type="ECO:0000256" key="1">
    <source>
        <dbReference type="ARBA" id="ARBA00000085"/>
    </source>
</evidence>
<keyword evidence="8" id="KW-0547">Nucleotide-binding</keyword>
<evidence type="ECO:0000256" key="3">
    <source>
        <dbReference type="ARBA" id="ARBA00012438"/>
    </source>
</evidence>
<feature type="transmembrane region" description="Helical" evidence="14">
    <location>
        <begin position="366"/>
        <end position="385"/>
    </location>
</feature>
<dbReference type="GO" id="GO:0005524">
    <property type="term" value="F:ATP binding"/>
    <property type="evidence" value="ECO:0007669"/>
    <property type="project" value="UniProtKB-KW"/>
</dbReference>
<dbReference type="Pfam" id="PF00512">
    <property type="entry name" value="HisKA"/>
    <property type="match status" value="1"/>
</dbReference>
<evidence type="ECO:0000256" key="2">
    <source>
        <dbReference type="ARBA" id="ARBA00004651"/>
    </source>
</evidence>
<dbReference type="EMBL" id="LNQE01001916">
    <property type="protein sequence ID" value="KUG02635.1"/>
    <property type="molecule type" value="Genomic_DNA"/>
</dbReference>
<feature type="transmembrane region" description="Helical" evidence="14">
    <location>
        <begin position="12"/>
        <end position="37"/>
    </location>
</feature>
<feature type="transmembrane region" description="Helical" evidence="14">
    <location>
        <begin position="273"/>
        <end position="294"/>
    </location>
</feature>
<evidence type="ECO:0000256" key="9">
    <source>
        <dbReference type="ARBA" id="ARBA00022777"/>
    </source>
</evidence>
<dbReference type="SUPFAM" id="SSF47384">
    <property type="entry name" value="Homodimeric domain of signal transducing histidine kinase"/>
    <property type="match status" value="1"/>
</dbReference>
<dbReference type="InterPro" id="IPR003661">
    <property type="entry name" value="HisK_dim/P_dom"/>
</dbReference>
<dbReference type="Gene3D" id="1.10.287.130">
    <property type="match status" value="1"/>
</dbReference>
<protein>
    <recommendedName>
        <fullName evidence="3">histidine kinase</fullName>
        <ecNumber evidence="3">2.7.13.3</ecNumber>
    </recommendedName>
</protein>
<keyword evidence="4" id="KW-1003">Cell membrane</keyword>
<evidence type="ECO:0000256" key="7">
    <source>
        <dbReference type="ARBA" id="ARBA00022692"/>
    </source>
</evidence>
<dbReference type="InterPro" id="IPR036097">
    <property type="entry name" value="HisK_dim/P_sf"/>
</dbReference>
<dbReference type="InterPro" id="IPR003594">
    <property type="entry name" value="HATPase_dom"/>
</dbReference>
<dbReference type="FunFam" id="1.10.287.130:FF:000008">
    <property type="entry name" value="Two-component sensor histidine kinase"/>
    <property type="match status" value="1"/>
</dbReference>
<dbReference type="PANTHER" id="PTHR45528:SF1">
    <property type="entry name" value="SENSOR HISTIDINE KINASE CPXA"/>
    <property type="match status" value="1"/>
</dbReference>
<comment type="subcellular location">
    <subcellularLocation>
        <location evidence="2">Cell membrane</location>
        <topology evidence="2">Multi-pass membrane protein</topology>
    </subcellularLocation>
</comment>
<dbReference type="SMART" id="SM00387">
    <property type="entry name" value="HATPase_c"/>
    <property type="match status" value="1"/>
</dbReference>
<evidence type="ECO:0000256" key="5">
    <source>
        <dbReference type="ARBA" id="ARBA00022553"/>
    </source>
</evidence>
<keyword evidence="9 16" id="KW-0418">Kinase</keyword>
<dbReference type="PROSITE" id="PS50109">
    <property type="entry name" value="HIS_KIN"/>
    <property type="match status" value="1"/>
</dbReference>
<feature type="transmembrane region" description="Helical" evidence="14">
    <location>
        <begin position="246"/>
        <end position="267"/>
    </location>
</feature>
<reference evidence="16" key="1">
    <citation type="journal article" date="2015" name="Proc. Natl. Acad. Sci. U.S.A.">
        <title>Networks of energetic and metabolic interactions define dynamics in microbial communities.</title>
        <authorList>
            <person name="Embree M."/>
            <person name="Liu J.K."/>
            <person name="Al-Bassam M.M."/>
            <person name="Zengler K."/>
        </authorList>
    </citation>
    <scope>NUCLEOTIDE SEQUENCE</scope>
</reference>
<keyword evidence="13 14" id="KW-0472">Membrane</keyword>
<evidence type="ECO:0000256" key="10">
    <source>
        <dbReference type="ARBA" id="ARBA00022840"/>
    </source>
</evidence>
<proteinExistence type="predicted"/>
<keyword evidence="11 14" id="KW-1133">Transmembrane helix</keyword>
<keyword evidence="12" id="KW-0902">Two-component regulatory system</keyword>
<dbReference type="Gene3D" id="3.30.565.10">
    <property type="entry name" value="Histidine kinase-like ATPase, C-terminal domain"/>
    <property type="match status" value="1"/>
</dbReference>
<dbReference type="GO" id="GO:0005886">
    <property type="term" value="C:plasma membrane"/>
    <property type="evidence" value="ECO:0007669"/>
    <property type="project" value="UniProtKB-SubCell"/>
</dbReference>
<dbReference type="SUPFAM" id="SSF55874">
    <property type="entry name" value="ATPase domain of HSP90 chaperone/DNA topoisomerase II/histidine kinase"/>
    <property type="match status" value="1"/>
</dbReference>
<accession>A0A0W8E1Z4</accession>
<evidence type="ECO:0000259" key="15">
    <source>
        <dbReference type="PROSITE" id="PS50109"/>
    </source>
</evidence>
<evidence type="ECO:0000256" key="13">
    <source>
        <dbReference type="ARBA" id="ARBA00023136"/>
    </source>
</evidence>
<evidence type="ECO:0000256" key="14">
    <source>
        <dbReference type="SAM" id="Phobius"/>
    </source>
</evidence>
<evidence type="ECO:0000256" key="12">
    <source>
        <dbReference type="ARBA" id="ARBA00023012"/>
    </source>
</evidence>
<evidence type="ECO:0000256" key="11">
    <source>
        <dbReference type="ARBA" id="ARBA00022989"/>
    </source>
</evidence>
<keyword evidence="5" id="KW-0597">Phosphoprotein</keyword>
<dbReference type="EC" id="2.7.13.3" evidence="3"/>
<dbReference type="PROSITE" id="PS51257">
    <property type="entry name" value="PROKAR_LIPOPROTEIN"/>
    <property type="match status" value="1"/>
</dbReference>
<keyword evidence="7 14" id="KW-0812">Transmembrane</keyword>
<keyword evidence="10" id="KW-0067">ATP-binding</keyword>
<feature type="transmembrane region" description="Helical" evidence="14">
    <location>
        <begin position="335"/>
        <end position="354"/>
    </location>
</feature>
<dbReference type="Pfam" id="PF02518">
    <property type="entry name" value="HATPase_c"/>
    <property type="match status" value="1"/>
</dbReference>
<dbReference type="InterPro" id="IPR005467">
    <property type="entry name" value="His_kinase_dom"/>
</dbReference>